<accession>A0A919MQU8</accession>
<evidence type="ECO:0000313" key="1">
    <source>
        <dbReference type="EMBL" id="GIE54021.1"/>
    </source>
</evidence>
<dbReference type="RefSeq" id="WP_203776532.1">
    <property type="nucleotide sequence ID" value="NZ_BAAAYJ010000006.1"/>
</dbReference>
<organism evidence="1 2">
    <name type="scientific">Actinoplanes nipponensis</name>
    <dbReference type="NCBI Taxonomy" id="135950"/>
    <lineage>
        <taxon>Bacteria</taxon>
        <taxon>Bacillati</taxon>
        <taxon>Actinomycetota</taxon>
        <taxon>Actinomycetes</taxon>
        <taxon>Micromonosporales</taxon>
        <taxon>Micromonosporaceae</taxon>
        <taxon>Actinoplanes</taxon>
    </lineage>
</organism>
<evidence type="ECO:0000313" key="2">
    <source>
        <dbReference type="Proteomes" id="UP000647172"/>
    </source>
</evidence>
<dbReference type="Proteomes" id="UP000647172">
    <property type="component" value="Unassembled WGS sequence"/>
</dbReference>
<proteinExistence type="predicted"/>
<name>A0A919MQU8_9ACTN</name>
<sequence length="89" mass="10051">MLYGVIRRCRLTDADSDGDWLTPTFNKLIHRHRNVVERGFNRLEQCRSVATRYDRNSTGAQPHPATGATGWNHARAWARACFVVLAAIG</sequence>
<dbReference type="EMBL" id="BOMQ01000094">
    <property type="protein sequence ID" value="GIE54021.1"/>
    <property type="molecule type" value="Genomic_DNA"/>
</dbReference>
<protein>
    <recommendedName>
        <fullName evidence="3">Transposase DDE domain-containing protein</fullName>
    </recommendedName>
</protein>
<evidence type="ECO:0008006" key="3">
    <source>
        <dbReference type="Google" id="ProtNLM"/>
    </source>
</evidence>
<gene>
    <name evidence="1" type="ORF">Ani05nite_75550</name>
</gene>
<comment type="caution">
    <text evidence="1">The sequence shown here is derived from an EMBL/GenBank/DDBJ whole genome shotgun (WGS) entry which is preliminary data.</text>
</comment>
<reference evidence="1" key="1">
    <citation type="submission" date="2021-01" db="EMBL/GenBank/DDBJ databases">
        <title>Whole genome shotgun sequence of Actinoplanes nipponensis NBRC 14063.</title>
        <authorList>
            <person name="Komaki H."/>
            <person name="Tamura T."/>
        </authorList>
    </citation>
    <scope>NUCLEOTIDE SEQUENCE</scope>
    <source>
        <strain evidence="1">NBRC 14063</strain>
    </source>
</reference>
<dbReference type="AlphaFoldDB" id="A0A919MQU8"/>
<keyword evidence="2" id="KW-1185">Reference proteome</keyword>